<name>A0A0W0S8C4_9GAMM</name>
<keyword evidence="2 6" id="KW-0413">Isomerase</keyword>
<evidence type="ECO:0000256" key="2">
    <source>
        <dbReference type="ARBA" id="ARBA00023235"/>
    </source>
</evidence>
<reference evidence="8 10" key="1">
    <citation type="submission" date="2015-11" db="EMBL/GenBank/DDBJ databases">
        <title>Genomic analysis of 38 Legionella species identifies large and diverse effector repertoires.</title>
        <authorList>
            <person name="Burstein D."/>
            <person name="Amaro F."/>
            <person name="Zusman T."/>
            <person name="Lifshitz Z."/>
            <person name="Cohen O."/>
            <person name="Gilbert J.A."/>
            <person name="Pupko T."/>
            <person name="Shuman H.A."/>
            <person name="Segal G."/>
        </authorList>
    </citation>
    <scope>NUCLEOTIDE SEQUENCE [LARGE SCALE GENOMIC DNA]</scope>
    <source>
        <strain evidence="8 10">ORW</strain>
    </source>
</reference>
<evidence type="ECO:0000256" key="1">
    <source>
        <dbReference type="ARBA" id="ARBA00010876"/>
    </source>
</evidence>
<dbReference type="EC" id="5.4.99.-" evidence="6"/>
<dbReference type="Proteomes" id="UP000054921">
    <property type="component" value="Unassembled WGS sequence"/>
</dbReference>
<comment type="catalytic activity">
    <reaction evidence="3">
        <text>uridine(1911/1915/1917) in 23S rRNA = pseudouridine(1911/1915/1917) in 23S rRNA</text>
        <dbReference type="Rhea" id="RHEA:42524"/>
        <dbReference type="Rhea" id="RHEA-COMP:10097"/>
        <dbReference type="Rhea" id="RHEA-COMP:10098"/>
        <dbReference type="ChEBI" id="CHEBI:65314"/>
        <dbReference type="ChEBI" id="CHEBI:65315"/>
        <dbReference type="EC" id="5.4.99.23"/>
    </reaction>
</comment>
<dbReference type="PANTHER" id="PTHR21600:SF44">
    <property type="entry name" value="RIBOSOMAL LARGE SUBUNIT PSEUDOURIDINE SYNTHASE D"/>
    <property type="match status" value="1"/>
</dbReference>
<dbReference type="RefSeq" id="WP_028381890.1">
    <property type="nucleotide sequence ID" value="NZ_CAAAIT010000008.1"/>
</dbReference>
<dbReference type="NCBIfam" id="TIGR00005">
    <property type="entry name" value="rluA_subfam"/>
    <property type="match status" value="1"/>
</dbReference>
<protein>
    <recommendedName>
        <fullName evidence="6">Pseudouridine synthase</fullName>
        <ecNumber evidence="6">5.4.99.-</ecNumber>
    </recommendedName>
</protein>
<evidence type="ECO:0000259" key="7">
    <source>
        <dbReference type="SMART" id="SM00363"/>
    </source>
</evidence>
<dbReference type="Gene3D" id="3.30.2350.10">
    <property type="entry name" value="Pseudouridine synthase"/>
    <property type="match status" value="1"/>
</dbReference>
<keyword evidence="5" id="KW-0694">RNA-binding</keyword>
<evidence type="ECO:0000256" key="6">
    <source>
        <dbReference type="RuleBase" id="RU362028"/>
    </source>
</evidence>
<gene>
    <name evidence="8" type="primary">rluD</name>
    <name evidence="8" type="ORF">Lche_1336</name>
    <name evidence="9" type="ORF">NCTC11976_01994</name>
</gene>
<comment type="function">
    <text evidence="6">Responsible for synthesis of pseudouridine from uracil.</text>
</comment>
<dbReference type="AlphaFoldDB" id="A0A0W0S8C4"/>
<dbReference type="SUPFAM" id="SSF55174">
    <property type="entry name" value="Alpha-L RNA-binding motif"/>
    <property type="match status" value="1"/>
</dbReference>
<feature type="domain" description="RNA-binding S4" evidence="7">
    <location>
        <begin position="18"/>
        <end position="77"/>
    </location>
</feature>
<reference evidence="9 11" key="2">
    <citation type="submission" date="2018-12" db="EMBL/GenBank/DDBJ databases">
        <authorList>
            <consortium name="Pathogen Informatics"/>
        </authorList>
    </citation>
    <scope>NUCLEOTIDE SEQUENCE [LARGE SCALE GENOMIC DNA]</scope>
    <source>
        <strain evidence="9 11">NCTC11976</strain>
    </source>
</reference>
<evidence type="ECO:0000313" key="8">
    <source>
        <dbReference type="EMBL" id="KTC79316.1"/>
    </source>
</evidence>
<evidence type="ECO:0000313" key="11">
    <source>
        <dbReference type="Proteomes" id="UP000277577"/>
    </source>
</evidence>
<dbReference type="EMBL" id="LR134173">
    <property type="protein sequence ID" value="VEB37005.1"/>
    <property type="molecule type" value="Genomic_DNA"/>
</dbReference>
<dbReference type="PANTHER" id="PTHR21600">
    <property type="entry name" value="MITOCHONDRIAL RNA PSEUDOURIDINE SYNTHASE"/>
    <property type="match status" value="1"/>
</dbReference>
<dbReference type="Pfam" id="PF01479">
    <property type="entry name" value="S4"/>
    <property type="match status" value="1"/>
</dbReference>
<dbReference type="InterPro" id="IPR050188">
    <property type="entry name" value="RluA_PseudoU_synthase"/>
</dbReference>
<feature type="active site" evidence="4">
    <location>
        <position position="142"/>
    </location>
</feature>
<evidence type="ECO:0000256" key="4">
    <source>
        <dbReference type="PIRSR" id="PIRSR606225-1"/>
    </source>
</evidence>
<dbReference type="Gene3D" id="3.10.290.10">
    <property type="entry name" value="RNA-binding S4 domain"/>
    <property type="match status" value="1"/>
</dbReference>
<sequence>MIEHIHKQLTVPREYHNQRIDSVLAHLLPDYSRSQISSWIKNGAITLNQRSCKPKDKTLDGDLIEINVNFTLMDKDFTHSTPEKIPLDIVHEDEDILVLNKSANMVVHPGAGNKNHTLVNALLYHAPSLQHLPRAGIIHRLDKDTTGLLIVAKTLPAHTSLIRQMQAREIQRHYITLVQGHIISGGIIDTGFGRHPRNRLKMAVQEQGRQAITHYSINKQYQDFTLLDVQLMTGRTHQIRVHLSYINHPVVGDPLYGGRMRFPAHATEQLRTVLQDFKRQALHARTLSLYHPKTENELTFTAPIPDDFQFLLNTLDEHYEE</sequence>
<proteinExistence type="inferred from homology"/>
<dbReference type="PATRIC" id="fig|28084.5.peg.1456"/>
<evidence type="ECO:0000313" key="10">
    <source>
        <dbReference type="Proteomes" id="UP000054921"/>
    </source>
</evidence>
<dbReference type="Proteomes" id="UP000277577">
    <property type="component" value="Chromosome"/>
</dbReference>
<keyword evidence="11" id="KW-1185">Reference proteome</keyword>
<dbReference type="OrthoDB" id="9807829at2"/>
<comment type="similarity">
    <text evidence="1 6">Belongs to the pseudouridine synthase RluA family.</text>
</comment>
<comment type="catalytic activity">
    <reaction evidence="6">
        <text>a uridine in RNA = a pseudouridine in RNA</text>
        <dbReference type="Rhea" id="RHEA:48348"/>
        <dbReference type="Rhea" id="RHEA-COMP:12068"/>
        <dbReference type="Rhea" id="RHEA-COMP:12069"/>
        <dbReference type="ChEBI" id="CHEBI:65314"/>
        <dbReference type="ChEBI" id="CHEBI:65315"/>
    </reaction>
</comment>
<dbReference type="GO" id="GO:0016829">
    <property type="term" value="F:lyase activity"/>
    <property type="evidence" value="ECO:0007669"/>
    <property type="project" value="UniProtKB-KW"/>
</dbReference>
<dbReference type="SMART" id="SM00363">
    <property type="entry name" value="S4"/>
    <property type="match status" value="1"/>
</dbReference>
<organism evidence="8 10">
    <name type="scientific">Legionella cherrii</name>
    <dbReference type="NCBI Taxonomy" id="28084"/>
    <lineage>
        <taxon>Bacteria</taxon>
        <taxon>Pseudomonadati</taxon>
        <taxon>Pseudomonadota</taxon>
        <taxon>Gammaproteobacteria</taxon>
        <taxon>Legionellales</taxon>
        <taxon>Legionellaceae</taxon>
        <taxon>Legionella</taxon>
    </lineage>
</organism>
<keyword evidence="8" id="KW-0456">Lyase</keyword>
<dbReference type="CDD" id="cd02869">
    <property type="entry name" value="PseudoU_synth_RluA_like"/>
    <property type="match status" value="1"/>
</dbReference>
<dbReference type="NCBIfam" id="NF008385">
    <property type="entry name" value="PRK11180.1"/>
    <property type="match status" value="1"/>
</dbReference>
<dbReference type="InterPro" id="IPR020103">
    <property type="entry name" value="PsdUridine_synth_cat_dom_sf"/>
</dbReference>
<evidence type="ECO:0000256" key="5">
    <source>
        <dbReference type="PROSITE-ProRule" id="PRU00182"/>
    </source>
</evidence>
<evidence type="ECO:0000313" key="9">
    <source>
        <dbReference type="EMBL" id="VEB37005.1"/>
    </source>
</evidence>
<dbReference type="EMBL" id="LNXW01000013">
    <property type="protein sequence ID" value="KTC79316.1"/>
    <property type="molecule type" value="Genomic_DNA"/>
</dbReference>
<dbReference type="GO" id="GO:0160140">
    <property type="term" value="F:23S rRNA pseudouridine(1911/1915/1917) synthase activity"/>
    <property type="evidence" value="ECO:0007669"/>
    <property type="project" value="UniProtKB-EC"/>
</dbReference>
<dbReference type="InterPro" id="IPR036986">
    <property type="entry name" value="S4_RNA-bd_sf"/>
</dbReference>
<dbReference type="STRING" id="28084.Lche_1336"/>
<dbReference type="InterPro" id="IPR002942">
    <property type="entry name" value="S4_RNA-bd"/>
</dbReference>
<dbReference type="GO" id="GO:0000455">
    <property type="term" value="P:enzyme-directed rRNA pseudouridine synthesis"/>
    <property type="evidence" value="ECO:0007669"/>
    <property type="project" value="UniProtKB-ARBA"/>
</dbReference>
<dbReference type="InterPro" id="IPR006225">
    <property type="entry name" value="PsdUridine_synth_RluC/D"/>
</dbReference>
<dbReference type="SUPFAM" id="SSF55120">
    <property type="entry name" value="Pseudouridine synthase"/>
    <property type="match status" value="1"/>
</dbReference>
<dbReference type="InterPro" id="IPR006224">
    <property type="entry name" value="PsdUridine_synth_RluA-like_CS"/>
</dbReference>
<evidence type="ECO:0000256" key="3">
    <source>
        <dbReference type="ARBA" id="ARBA00036882"/>
    </source>
</evidence>
<dbReference type="Pfam" id="PF00849">
    <property type="entry name" value="PseudoU_synth_2"/>
    <property type="match status" value="1"/>
</dbReference>
<accession>A0A0W0S8C4</accession>
<dbReference type="PROSITE" id="PS50889">
    <property type="entry name" value="S4"/>
    <property type="match status" value="1"/>
</dbReference>
<dbReference type="PROSITE" id="PS01129">
    <property type="entry name" value="PSI_RLU"/>
    <property type="match status" value="1"/>
</dbReference>
<dbReference type="GO" id="GO:0003723">
    <property type="term" value="F:RNA binding"/>
    <property type="evidence" value="ECO:0007669"/>
    <property type="project" value="UniProtKB-KW"/>
</dbReference>
<dbReference type="InterPro" id="IPR006145">
    <property type="entry name" value="PsdUridine_synth_RsuA/RluA"/>
</dbReference>
<dbReference type="CDD" id="cd00165">
    <property type="entry name" value="S4"/>
    <property type="match status" value="1"/>
</dbReference>